<dbReference type="RefSeq" id="XP_026687114.1">
    <property type="nucleotide sequence ID" value="XM_026831313.1"/>
</dbReference>
<dbReference type="InterPro" id="IPR019135">
    <property type="entry name" value="Polycomb_protein_VEFS-Box"/>
</dbReference>
<dbReference type="KEGG" id="dci:103520046"/>
<evidence type="ECO:0000256" key="1">
    <source>
        <dbReference type="ARBA" id="ARBA00007416"/>
    </source>
</evidence>
<evidence type="ECO:0000313" key="8">
    <source>
        <dbReference type="Proteomes" id="UP000079169"/>
    </source>
</evidence>
<keyword evidence="3" id="KW-0863">Zinc-finger</keyword>
<reference evidence="9" key="1">
    <citation type="submission" date="2025-08" db="UniProtKB">
        <authorList>
            <consortium name="RefSeq"/>
        </authorList>
    </citation>
    <scope>IDENTIFICATION</scope>
</reference>
<dbReference type="GO" id="GO:0016586">
    <property type="term" value="C:RSC-type complex"/>
    <property type="evidence" value="ECO:0007669"/>
    <property type="project" value="TreeGrafter"/>
</dbReference>
<dbReference type="STRING" id="121845.A0A3Q0JFE2"/>
<comment type="similarity">
    <text evidence="1">Belongs to the VEFS (VRN2-EMF2-FIS2-SU(Z)12) family.</text>
</comment>
<keyword evidence="2" id="KW-0479">Metal-binding</keyword>
<dbReference type="GO" id="GO:0008270">
    <property type="term" value="F:zinc ion binding"/>
    <property type="evidence" value="ECO:0007669"/>
    <property type="project" value="UniProtKB-KW"/>
</dbReference>
<evidence type="ECO:0000256" key="4">
    <source>
        <dbReference type="ARBA" id="ARBA00022833"/>
    </source>
</evidence>
<evidence type="ECO:0000256" key="3">
    <source>
        <dbReference type="ARBA" id="ARBA00022771"/>
    </source>
</evidence>
<proteinExistence type="inferred from homology"/>
<keyword evidence="6" id="KW-0804">Transcription</keyword>
<evidence type="ECO:0000256" key="6">
    <source>
        <dbReference type="ARBA" id="ARBA00023163"/>
    </source>
</evidence>
<dbReference type="GO" id="GO:0031490">
    <property type="term" value="F:chromatin DNA binding"/>
    <property type="evidence" value="ECO:0007669"/>
    <property type="project" value="TreeGrafter"/>
</dbReference>
<accession>A0A3Q0JFE2</accession>
<dbReference type="GeneID" id="103520046"/>
<feature type="domain" description="Polycomb protein VEFS-Box" evidence="7">
    <location>
        <begin position="43"/>
        <end position="111"/>
    </location>
</feature>
<evidence type="ECO:0000259" key="7">
    <source>
        <dbReference type="Pfam" id="PF09733"/>
    </source>
</evidence>
<evidence type="ECO:0000256" key="5">
    <source>
        <dbReference type="ARBA" id="ARBA00023015"/>
    </source>
</evidence>
<dbReference type="Proteomes" id="UP000079169">
    <property type="component" value="Unplaced"/>
</dbReference>
<keyword evidence="4" id="KW-0862">Zinc</keyword>
<gene>
    <name evidence="9" type="primary">LOC103520046</name>
</gene>
<dbReference type="PANTHER" id="PTHR22597:SF0">
    <property type="entry name" value="POLYCOMB PROTEIN SUZ12"/>
    <property type="match status" value="1"/>
</dbReference>
<dbReference type="PANTHER" id="PTHR22597">
    <property type="entry name" value="POLYCOMB GROUP PROTEIN"/>
    <property type="match status" value="1"/>
</dbReference>
<dbReference type="AlphaFoldDB" id="A0A3Q0JFE2"/>
<protein>
    <submittedName>
        <fullName evidence="9">Polycomb protein suz12-like</fullName>
    </submittedName>
</protein>
<evidence type="ECO:0000313" key="9">
    <source>
        <dbReference type="RefSeq" id="XP_026687114.1"/>
    </source>
</evidence>
<keyword evidence="5" id="KW-0805">Transcription regulation</keyword>
<evidence type="ECO:0000256" key="2">
    <source>
        <dbReference type="ARBA" id="ARBA00022723"/>
    </source>
</evidence>
<organism evidence="8 9">
    <name type="scientific">Diaphorina citri</name>
    <name type="common">Asian citrus psyllid</name>
    <dbReference type="NCBI Taxonomy" id="121845"/>
    <lineage>
        <taxon>Eukaryota</taxon>
        <taxon>Metazoa</taxon>
        <taxon>Ecdysozoa</taxon>
        <taxon>Arthropoda</taxon>
        <taxon>Hexapoda</taxon>
        <taxon>Insecta</taxon>
        <taxon>Pterygota</taxon>
        <taxon>Neoptera</taxon>
        <taxon>Paraneoptera</taxon>
        <taxon>Hemiptera</taxon>
        <taxon>Sternorrhyncha</taxon>
        <taxon>Psylloidea</taxon>
        <taxon>Psyllidae</taxon>
        <taxon>Diaphorininae</taxon>
        <taxon>Diaphorina</taxon>
    </lineage>
</organism>
<dbReference type="Pfam" id="PF09733">
    <property type="entry name" value="VEFS-Box"/>
    <property type="match status" value="1"/>
</dbReference>
<name>A0A3Q0JFE2_DIACI</name>
<sequence length="113" mass="13279">MGQQFPTSDGSELLVYYPRRHRKHSMSEFLNDMADDADTDGHRPVVSGHNRLYHHTITCLPVLPKEMDQDSDDQKDPKWLQTKTKMMIDEFTDVNEGEKELMKLWNLHVMKYG</sequence>
<dbReference type="CDD" id="cd21551">
    <property type="entry name" value="VEFS-box_SUZ12"/>
    <property type="match status" value="1"/>
</dbReference>
<dbReference type="PaxDb" id="121845-A0A3Q0JFE2"/>
<dbReference type="GO" id="GO:0035098">
    <property type="term" value="C:ESC/E(Z) complex"/>
    <property type="evidence" value="ECO:0007669"/>
    <property type="project" value="TreeGrafter"/>
</dbReference>
<keyword evidence="8" id="KW-1185">Reference proteome</keyword>